<feature type="region of interest" description="Disordered" evidence="1">
    <location>
        <begin position="1"/>
        <end position="68"/>
    </location>
</feature>
<keyword evidence="2" id="KW-0812">Transmembrane</keyword>
<sequence>MQGLIPPSAEADEPSEPRHNENRPENNPLASNELSDDEDEEEDSPLLNDLAEPTDIGQEMSTENDDQEIRVSVDRNGNLVAVGSQLADYQQRGEELNGTSPVLIGPGILRHDKKELHEKCCRLMLIFFKPWCHAQDLKKEYLSCEDAFGCSIKPVRNQFSSKWRICKFFMSAAIAGMIILPSLGGVPNLASLHPPTSPIFFDSIPLKF</sequence>
<keyword evidence="2" id="KW-1133">Transmembrane helix</keyword>
<evidence type="ECO:0000256" key="1">
    <source>
        <dbReference type="SAM" id="MobiDB-lite"/>
    </source>
</evidence>
<accession>A0AAD6ZDA0</accession>
<dbReference type="EMBL" id="JARIHO010000060">
    <property type="protein sequence ID" value="KAJ7315718.1"/>
    <property type="molecule type" value="Genomic_DNA"/>
</dbReference>
<evidence type="ECO:0000313" key="3">
    <source>
        <dbReference type="EMBL" id="KAJ7315718.1"/>
    </source>
</evidence>
<keyword evidence="4" id="KW-1185">Reference proteome</keyword>
<gene>
    <name evidence="3" type="ORF">DFH08DRAFT_820291</name>
</gene>
<proteinExistence type="predicted"/>
<feature type="transmembrane region" description="Helical" evidence="2">
    <location>
        <begin position="165"/>
        <end position="184"/>
    </location>
</feature>
<feature type="compositionally biased region" description="Acidic residues" evidence="1">
    <location>
        <begin position="34"/>
        <end position="44"/>
    </location>
</feature>
<comment type="caution">
    <text evidence="3">The sequence shown here is derived from an EMBL/GenBank/DDBJ whole genome shotgun (WGS) entry which is preliminary data.</text>
</comment>
<protein>
    <submittedName>
        <fullName evidence="3">Uncharacterized protein</fullName>
    </submittedName>
</protein>
<keyword evidence="2" id="KW-0472">Membrane</keyword>
<evidence type="ECO:0000256" key="2">
    <source>
        <dbReference type="SAM" id="Phobius"/>
    </source>
</evidence>
<dbReference type="AlphaFoldDB" id="A0AAD6ZDA0"/>
<evidence type="ECO:0000313" key="4">
    <source>
        <dbReference type="Proteomes" id="UP001218218"/>
    </source>
</evidence>
<name>A0AAD6ZDA0_9AGAR</name>
<reference evidence="3" key="1">
    <citation type="submission" date="2023-03" db="EMBL/GenBank/DDBJ databases">
        <title>Massive genome expansion in bonnet fungi (Mycena s.s.) driven by repeated elements and novel gene families across ecological guilds.</title>
        <authorList>
            <consortium name="Lawrence Berkeley National Laboratory"/>
            <person name="Harder C.B."/>
            <person name="Miyauchi S."/>
            <person name="Viragh M."/>
            <person name="Kuo A."/>
            <person name="Thoen E."/>
            <person name="Andreopoulos B."/>
            <person name="Lu D."/>
            <person name="Skrede I."/>
            <person name="Drula E."/>
            <person name="Henrissat B."/>
            <person name="Morin E."/>
            <person name="Kohler A."/>
            <person name="Barry K."/>
            <person name="LaButti K."/>
            <person name="Morin E."/>
            <person name="Salamov A."/>
            <person name="Lipzen A."/>
            <person name="Mereny Z."/>
            <person name="Hegedus B."/>
            <person name="Baldrian P."/>
            <person name="Stursova M."/>
            <person name="Weitz H."/>
            <person name="Taylor A."/>
            <person name="Grigoriev I.V."/>
            <person name="Nagy L.G."/>
            <person name="Martin F."/>
            <person name="Kauserud H."/>
        </authorList>
    </citation>
    <scope>NUCLEOTIDE SEQUENCE</scope>
    <source>
        <strain evidence="3">CBHHK002</strain>
    </source>
</reference>
<feature type="compositionally biased region" description="Basic and acidic residues" evidence="1">
    <location>
        <begin position="15"/>
        <end position="24"/>
    </location>
</feature>
<dbReference type="Proteomes" id="UP001218218">
    <property type="component" value="Unassembled WGS sequence"/>
</dbReference>
<organism evidence="3 4">
    <name type="scientific">Mycena albidolilacea</name>
    <dbReference type="NCBI Taxonomy" id="1033008"/>
    <lineage>
        <taxon>Eukaryota</taxon>
        <taxon>Fungi</taxon>
        <taxon>Dikarya</taxon>
        <taxon>Basidiomycota</taxon>
        <taxon>Agaricomycotina</taxon>
        <taxon>Agaricomycetes</taxon>
        <taxon>Agaricomycetidae</taxon>
        <taxon>Agaricales</taxon>
        <taxon>Marasmiineae</taxon>
        <taxon>Mycenaceae</taxon>
        <taxon>Mycena</taxon>
    </lineage>
</organism>